<dbReference type="InterPro" id="IPR000299">
    <property type="entry name" value="FERM_domain"/>
</dbReference>
<dbReference type="InterPro" id="IPR041781">
    <property type="entry name" value="FRMD6-FERM_C"/>
</dbReference>
<dbReference type="Pfam" id="PF09380">
    <property type="entry name" value="FERM_C"/>
    <property type="match status" value="1"/>
</dbReference>
<dbReference type="InterPro" id="IPR019749">
    <property type="entry name" value="Band_41_domain"/>
</dbReference>
<protein>
    <recommendedName>
        <fullName evidence="2">FERM domain-containing protein</fullName>
    </recommendedName>
</protein>
<dbReference type="CDD" id="cd14473">
    <property type="entry name" value="FERM_B-lobe"/>
    <property type="match status" value="1"/>
</dbReference>
<dbReference type="SMART" id="SM00295">
    <property type="entry name" value="B41"/>
    <property type="match status" value="1"/>
</dbReference>
<dbReference type="SUPFAM" id="SSF50729">
    <property type="entry name" value="PH domain-like"/>
    <property type="match status" value="1"/>
</dbReference>
<dbReference type="CDD" id="cd13185">
    <property type="entry name" value="FERM_C_FRMD1_FRMD6"/>
    <property type="match status" value="1"/>
</dbReference>
<dbReference type="PANTHER" id="PTHR13429">
    <property type="entry name" value="FERM DOMAIN (PROTEIN4.1-EZRIN-RADIXIN-MOESIN) FAMILY"/>
    <property type="match status" value="1"/>
</dbReference>
<feature type="compositionally biased region" description="Basic and acidic residues" evidence="1">
    <location>
        <begin position="870"/>
        <end position="883"/>
    </location>
</feature>
<feature type="region of interest" description="Disordered" evidence="1">
    <location>
        <begin position="363"/>
        <end position="389"/>
    </location>
</feature>
<keyword evidence="4" id="KW-1185">Reference proteome</keyword>
<feature type="compositionally biased region" description="Basic residues" evidence="1">
    <location>
        <begin position="884"/>
        <end position="894"/>
    </location>
</feature>
<comment type="caution">
    <text evidence="3">The sequence shown here is derived from an EMBL/GenBank/DDBJ whole genome shotgun (WGS) entry which is preliminary data.</text>
</comment>
<sequence>MSTTTSLTPSKKRSKVVHVVLLTGEDCLIYVDVKSKFQEVFNQVATHLNLREVEYFGLAFKKENEFQFVALDEKIHKQSPKKWKTCQGEGYDSQNRPILTVWFRVQFYVDQVVLLREKVTRHLYYLQLKENVLNYNNLNSEEKCFQMVGHALQADYGALTPERHTDSYFDPKQYFPSWIIEKRGLEFIKQNTPQIHKDNRNLTRSDAELKYIKEASVIPSAHNLHFYRVKKKKTDKLWNTWLAVCPRGIEIYEEVDDRFRNLISIFLWPDIGRLYFDKKKFEIRAVGCPDGRKFTYYTDSDVTSKYLLTICRATHIFQMDIQPKLMEIRHLDAEDKRRYRESYIYSDARDLVANGNWIQHRPVKLSPSKSGSSSGNQRYSVVSDVSSNTTSGIVSDKMTISFDDSDADHNKEILIDSPPGSGSSTTPSTPRSKFSHIINSFHNYKKSASSNPSPVLSPHSVELYKPRSPGVTHPPPLSPINTPGSYRSKLQQSAPMPIYPARNTGFVLHSPPALIKADVEKTSRPVSRNVSRKESLKNQMILQPLDPRSDTSPVSPSTESKALSLGITVLPNKPLCPPVVSSAPSSFNQPLLPVTTLKTPDTTPSPSSTLALTPGSDKGQSIYHLGYANPTSNLPSGNEPSPPAYNLSFPITGAGISPKEPTSAFSIGYPSSSVGLTAVEPAQSIYTTGYPAANMESSPPPYPKNFPSSSSTLVPIEPAPPMYHMAFAIDHQNPTPAYMNLPDPPPYSAAMSVAASEKHPPTGIQPVPVKDGFNLIPVDPSPPKFSPGIIPLSVSDPTYFPVNQTDRIEGTLQEATEVFTPPLAFADSTVVAEIPANRVQTMQSSVVPKSTTSDVKYLDVTDSTQDEDAQIEKKKDKDPDGAAKGKKKHHKVAVKNHKEKLHPELENIRSHAMSFPLITALCNDTSLMHTNSVSSGGSYDISTMKSSNSHPSGSSLDADSRRWSACCPSDTGTMLTMPSLRPKSWHSEHFDLDAAQRQAGHGFLFVNSFENHRSVPQNLYECRQSSPPPQITTWTNPIATGGDYVGLMGKYQPEFISQQHMIPAKLNSGGHSMADDVSMNTLKETYGMA</sequence>
<dbReference type="GO" id="GO:0035332">
    <property type="term" value="P:positive regulation of hippo signaling"/>
    <property type="evidence" value="ECO:0007669"/>
    <property type="project" value="TreeGrafter"/>
</dbReference>
<feature type="domain" description="FERM" evidence="2">
    <location>
        <begin position="15"/>
        <end position="322"/>
    </location>
</feature>
<evidence type="ECO:0000256" key="1">
    <source>
        <dbReference type="SAM" id="MobiDB-lite"/>
    </source>
</evidence>
<name>A0AAN8JTD4_PATCE</name>
<dbReference type="EMBL" id="JAZGQO010000007">
    <property type="protein sequence ID" value="KAK6183556.1"/>
    <property type="molecule type" value="Genomic_DNA"/>
</dbReference>
<feature type="region of interest" description="Disordered" evidence="1">
    <location>
        <begin position="410"/>
        <end position="433"/>
    </location>
</feature>
<dbReference type="InterPro" id="IPR018979">
    <property type="entry name" value="FERM_N"/>
</dbReference>
<dbReference type="Proteomes" id="UP001347796">
    <property type="component" value="Unassembled WGS sequence"/>
</dbReference>
<dbReference type="Pfam" id="PF00373">
    <property type="entry name" value="FERM_M"/>
    <property type="match status" value="1"/>
</dbReference>
<proteinExistence type="predicted"/>
<dbReference type="SUPFAM" id="SSF47031">
    <property type="entry name" value="Second domain of FERM"/>
    <property type="match status" value="1"/>
</dbReference>
<reference evidence="3 4" key="1">
    <citation type="submission" date="2024-01" db="EMBL/GenBank/DDBJ databases">
        <title>The genome of the rayed Mediterranean limpet Patella caerulea (Linnaeus, 1758).</title>
        <authorList>
            <person name="Anh-Thu Weber A."/>
            <person name="Halstead-Nussloch G."/>
        </authorList>
    </citation>
    <scope>NUCLEOTIDE SEQUENCE [LARGE SCALE GENOMIC DNA]</scope>
    <source>
        <strain evidence="3">AATW-2023a</strain>
        <tissue evidence="3">Whole specimen</tissue>
    </source>
</reference>
<feature type="region of interest" description="Disordered" evidence="1">
    <location>
        <begin position="861"/>
        <end position="894"/>
    </location>
</feature>
<evidence type="ECO:0000313" key="3">
    <source>
        <dbReference type="EMBL" id="KAK6183556.1"/>
    </source>
</evidence>
<dbReference type="SMART" id="SM01196">
    <property type="entry name" value="FERM_C"/>
    <property type="match status" value="1"/>
</dbReference>
<evidence type="ECO:0000259" key="2">
    <source>
        <dbReference type="PROSITE" id="PS50057"/>
    </source>
</evidence>
<dbReference type="CDD" id="cd17101">
    <property type="entry name" value="FERM_F1_PTPN13_like"/>
    <property type="match status" value="1"/>
</dbReference>
<gene>
    <name evidence="3" type="ORF">SNE40_011013</name>
</gene>
<feature type="compositionally biased region" description="Low complexity" evidence="1">
    <location>
        <begin position="596"/>
        <end position="614"/>
    </location>
</feature>
<dbReference type="GO" id="GO:0098592">
    <property type="term" value="C:cytoplasmic side of apical plasma membrane"/>
    <property type="evidence" value="ECO:0007669"/>
    <property type="project" value="TreeGrafter"/>
</dbReference>
<evidence type="ECO:0000313" key="4">
    <source>
        <dbReference type="Proteomes" id="UP001347796"/>
    </source>
</evidence>
<dbReference type="InterPro" id="IPR047145">
    <property type="entry name" value="FRMD6-like"/>
</dbReference>
<accession>A0AAN8JTD4</accession>
<dbReference type="Pfam" id="PF09379">
    <property type="entry name" value="FERM_N"/>
    <property type="match status" value="1"/>
</dbReference>
<feature type="compositionally biased region" description="Low complexity" evidence="1">
    <location>
        <begin position="366"/>
        <end position="387"/>
    </location>
</feature>
<dbReference type="PANTHER" id="PTHR13429:SF5">
    <property type="entry name" value="PROTEIN EXPANDED"/>
    <property type="match status" value="1"/>
</dbReference>
<dbReference type="InterPro" id="IPR014352">
    <property type="entry name" value="FERM/acyl-CoA-bd_prot_sf"/>
</dbReference>
<organism evidence="3 4">
    <name type="scientific">Patella caerulea</name>
    <name type="common">Rayed Mediterranean limpet</name>
    <dbReference type="NCBI Taxonomy" id="87958"/>
    <lineage>
        <taxon>Eukaryota</taxon>
        <taxon>Metazoa</taxon>
        <taxon>Spiralia</taxon>
        <taxon>Lophotrochozoa</taxon>
        <taxon>Mollusca</taxon>
        <taxon>Gastropoda</taxon>
        <taxon>Patellogastropoda</taxon>
        <taxon>Patelloidea</taxon>
        <taxon>Patellidae</taxon>
        <taxon>Patella</taxon>
    </lineage>
</organism>
<dbReference type="InterPro" id="IPR029071">
    <property type="entry name" value="Ubiquitin-like_domsf"/>
</dbReference>
<dbReference type="InterPro" id="IPR035963">
    <property type="entry name" value="FERM_2"/>
</dbReference>
<feature type="compositionally biased region" description="Low complexity" evidence="1">
    <location>
        <begin position="417"/>
        <end position="430"/>
    </location>
</feature>
<dbReference type="InterPro" id="IPR018980">
    <property type="entry name" value="FERM_PH-like_C"/>
</dbReference>
<dbReference type="Gene3D" id="1.20.80.10">
    <property type="match status" value="1"/>
</dbReference>
<dbReference type="AlphaFoldDB" id="A0AAN8JTD4"/>
<dbReference type="Gene3D" id="2.30.29.30">
    <property type="entry name" value="Pleckstrin-homology domain (PH domain)/Phosphotyrosine-binding domain (PTB)"/>
    <property type="match status" value="1"/>
</dbReference>
<dbReference type="SUPFAM" id="SSF54236">
    <property type="entry name" value="Ubiquitin-like"/>
    <property type="match status" value="1"/>
</dbReference>
<dbReference type="InterPro" id="IPR019748">
    <property type="entry name" value="FERM_central"/>
</dbReference>
<dbReference type="PROSITE" id="PS50057">
    <property type="entry name" value="FERM_3"/>
    <property type="match status" value="1"/>
</dbReference>
<feature type="region of interest" description="Disordered" evidence="1">
    <location>
        <begin position="596"/>
        <end position="616"/>
    </location>
</feature>
<dbReference type="Gene3D" id="3.10.20.90">
    <property type="entry name" value="Phosphatidylinositol 3-kinase Catalytic Subunit, Chain A, domain 1"/>
    <property type="match status" value="1"/>
</dbReference>
<dbReference type="InterPro" id="IPR011993">
    <property type="entry name" value="PH-like_dom_sf"/>
</dbReference>